<keyword evidence="2" id="KW-0548">Nucleotidyltransferase</keyword>
<evidence type="ECO:0000313" key="3">
    <source>
        <dbReference type="Proteomes" id="UP000325315"/>
    </source>
</evidence>
<comment type="caution">
    <text evidence="2">The sequence shown here is derived from an EMBL/GenBank/DDBJ whole genome shotgun (WGS) entry which is preliminary data.</text>
</comment>
<dbReference type="AlphaFoldDB" id="A0A5B6VJA1"/>
<dbReference type="Proteomes" id="UP000325315">
    <property type="component" value="Unassembled WGS sequence"/>
</dbReference>
<protein>
    <submittedName>
        <fullName evidence="2">Reverse transcriptase</fullName>
    </submittedName>
</protein>
<gene>
    <name evidence="2" type="ORF">EPI10_014969</name>
</gene>
<keyword evidence="2" id="KW-0695">RNA-directed DNA polymerase</keyword>
<keyword evidence="2" id="KW-0808">Transferase</keyword>
<keyword evidence="3" id="KW-1185">Reference proteome</keyword>
<feature type="coiled-coil region" evidence="1">
    <location>
        <begin position="6"/>
        <end position="33"/>
    </location>
</feature>
<reference evidence="3" key="1">
    <citation type="journal article" date="2019" name="Plant Biotechnol. J.">
        <title>Genome sequencing of the Australian wild diploid species Gossypium australe highlights disease resistance and delayed gland morphogenesis.</title>
        <authorList>
            <person name="Cai Y."/>
            <person name="Cai X."/>
            <person name="Wang Q."/>
            <person name="Wang P."/>
            <person name="Zhang Y."/>
            <person name="Cai C."/>
            <person name="Xu Y."/>
            <person name="Wang K."/>
            <person name="Zhou Z."/>
            <person name="Wang C."/>
            <person name="Geng S."/>
            <person name="Li B."/>
            <person name="Dong Q."/>
            <person name="Hou Y."/>
            <person name="Wang H."/>
            <person name="Ai P."/>
            <person name="Liu Z."/>
            <person name="Yi F."/>
            <person name="Sun M."/>
            <person name="An G."/>
            <person name="Cheng J."/>
            <person name="Zhang Y."/>
            <person name="Shi Q."/>
            <person name="Xie Y."/>
            <person name="Shi X."/>
            <person name="Chang Y."/>
            <person name="Huang F."/>
            <person name="Chen Y."/>
            <person name="Hong S."/>
            <person name="Mi L."/>
            <person name="Sun Q."/>
            <person name="Zhang L."/>
            <person name="Zhou B."/>
            <person name="Peng R."/>
            <person name="Zhang X."/>
            <person name="Liu F."/>
        </authorList>
    </citation>
    <scope>NUCLEOTIDE SEQUENCE [LARGE SCALE GENOMIC DNA]</scope>
    <source>
        <strain evidence="3">cv. PA1801</strain>
    </source>
</reference>
<dbReference type="EMBL" id="SMMG02000006">
    <property type="protein sequence ID" value="KAA3469151.1"/>
    <property type="molecule type" value="Genomic_DNA"/>
</dbReference>
<dbReference type="GO" id="GO:0003964">
    <property type="term" value="F:RNA-directed DNA polymerase activity"/>
    <property type="evidence" value="ECO:0007669"/>
    <property type="project" value="UniProtKB-KW"/>
</dbReference>
<evidence type="ECO:0000313" key="2">
    <source>
        <dbReference type="EMBL" id="KAA3469151.1"/>
    </source>
</evidence>
<sequence length="132" mass="15514">MWARSNRNKEDRKKRLAKELEFLLNEERDYETMAKIIDTKIHLNMEIDKEEMYWEQRARANWLRLGDKIQLSFTNVQQFVDELIRSPNDGKEVTTGAEINETATTFFKKLFTSKGVANPDKVLEGIEISISD</sequence>
<organism evidence="2 3">
    <name type="scientific">Gossypium australe</name>
    <dbReference type="NCBI Taxonomy" id="47621"/>
    <lineage>
        <taxon>Eukaryota</taxon>
        <taxon>Viridiplantae</taxon>
        <taxon>Streptophyta</taxon>
        <taxon>Embryophyta</taxon>
        <taxon>Tracheophyta</taxon>
        <taxon>Spermatophyta</taxon>
        <taxon>Magnoliopsida</taxon>
        <taxon>eudicotyledons</taxon>
        <taxon>Gunneridae</taxon>
        <taxon>Pentapetalae</taxon>
        <taxon>rosids</taxon>
        <taxon>malvids</taxon>
        <taxon>Malvales</taxon>
        <taxon>Malvaceae</taxon>
        <taxon>Malvoideae</taxon>
        <taxon>Gossypium</taxon>
    </lineage>
</organism>
<name>A0A5B6VJA1_9ROSI</name>
<dbReference type="OrthoDB" id="1000249at2759"/>
<proteinExistence type="predicted"/>
<evidence type="ECO:0000256" key="1">
    <source>
        <dbReference type="SAM" id="Coils"/>
    </source>
</evidence>
<accession>A0A5B6VJA1</accession>
<keyword evidence="1" id="KW-0175">Coiled coil</keyword>